<evidence type="ECO:0000256" key="1">
    <source>
        <dbReference type="ARBA" id="ARBA00004561"/>
    </source>
</evidence>
<reference evidence="7 8" key="1">
    <citation type="journal article" date="2015" name="Mol. Plant Microbe Interact.">
        <title>Comparative Genomic Analysis of Pseudomonas chlororaphis PCL1606 Reveals New Insight into Antifungal Compounds Involved in Biocontrol.</title>
        <authorList>
            <person name="Calderon C.E."/>
            <person name="Ramos C."/>
            <person name="de Vicente A."/>
            <person name="Cazorla F.M."/>
        </authorList>
    </citation>
    <scope>NUCLEOTIDE SEQUENCE [LARGE SCALE GENOMIC DNA]</scope>
    <source>
        <strain evidence="7 8">PCL1606</strain>
    </source>
</reference>
<feature type="domain" description="Fimbrial-type adhesion" evidence="6">
    <location>
        <begin position="205"/>
        <end position="381"/>
    </location>
</feature>
<accession>A0A0D5XXN3</accession>
<comment type="similarity">
    <text evidence="2">Belongs to the fimbrial protein family.</text>
</comment>
<dbReference type="Gene3D" id="2.60.40.3310">
    <property type="match status" value="1"/>
</dbReference>
<proteinExistence type="inferred from homology"/>
<dbReference type="OrthoDB" id="6052505at2"/>
<dbReference type="SUPFAM" id="SSF49401">
    <property type="entry name" value="Bacterial adhesins"/>
    <property type="match status" value="1"/>
</dbReference>
<dbReference type="Proteomes" id="UP000032748">
    <property type="component" value="Chromosome"/>
</dbReference>
<feature type="chain" id="PRO_5002299260" description="Fimbrial-type adhesion domain-containing protein" evidence="5">
    <location>
        <begin position="35"/>
        <end position="381"/>
    </location>
</feature>
<dbReference type="Gene3D" id="2.60.40.1090">
    <property type="entry name" value="Fimbrial-type adhesion domain"/>
    <property type="match status" value="1"/>
</dbReference>
<comment type="subcellular location">
    <subcellularLocation>
        <location evidence="1">Fimbrium</location>
    </subcellularLocation>
</comment>
<evidence type="ECO:0000256" key="4">
    <source>
        <dbReference type="ARBA" id="ARBA00023263"/>
    </source>
</evidence>
<dbReference type="KEGG" id="pcz:PCL1606_20390"/>
<dbReference type="PANTHER" id="PTHR33420:SF3">
    <property type="entry name" value="FIMBRIAL SUBUNIT ELFA"/>
    <property type="match status" value="1"/>
</dbReference>
<feature type="signal peptide" evidence="5">
    <location>
        <begin position="1"/>
        <end position="34"/>
    </location>
</feature>
<evidence type="ECO:0000259" key="6">
    <source>
        <dbReference type="Pfam" id="PF00419"/>
    </source>
</evidence>
<keyword evidence="4" id="KW-0281">Fimbrium</keyword>
<evidence type="ECO:0000256" key="2">
    <source>
        <dbReference type="ARBA" id="ARBA00006671"/>
    </source>
</evidence>
<evidence type="ECO:0000313" key="8">
    <source>
        <dbReference type="Proteomes" id="UP000032748"/>
    </source>
</evidence>
<dbReference type="InterPro" id="IPR050263">
    <property type="entry name" value="Bact_Fimbrial_Adh_Pro"/>
</dbReference>
<evidence type="ECO:0000256" key="3">
    <source>
        <dbReference type="ARBA" id="ARBA00022729"/>
    </source>
</evidence>
<dbReference type="GO" id="GO:0009289">
    <property type="term" value="C:pilus"/>
    <property type="evidence" value="ECO:0007669"/>
    <property type="project" value="UniProtKB-SubCell"/>
</dbReference>
<dbReference type="GO" id="GO:0043709">
    <property type="term" value="P:cell adhesion involved in single-species biofilm formation"/>
    <property type="evidence" value="ECO:0007669"/>
    <property type="project" value="TreeGrafter"/>
</dbReference>
<dbReference type="PANTHER" id="PTHR33420">
    <property type="entry name" value="FIMBRIAL SUBUNIT ELFA-RELATED"/>
    <property type="match status" value="1"/>
</dbReference>
<dbReference type="InterPro" id="IPR036937">
    <property type="entry name" value="Adhesion_dom_fimbrial_sf"/>
</dbReference>
<dbReference type="InterPro" id="IPR000259">
    <property type="entry name" value="Adhesion_dom_fimbrial"/>
</dbReference>
<dbReference type="AlphaFoldDB" id="A0A0D5XXN3"/>
<dbReference type="InterPro" id="IPR008966">
    <property type="entry name" value="Adhesion_dom_sf"/>
</dbReference>
<protein>
    <recommendedName>
        <fullName evidence="6">Fimbrial-type adhesion domain-containing protein</fullName>
    </recommendedName>
</protein>
<gene>
    <name evidence="7" type="ORF">PCL1606_20390</name>
</gene>
<evidence type="ECO:0000256" key="5">
    <source>
        <dbReference type="SAM" id="SignalP"/>
    </source>
</evidence>
<dbReference type="EMBL" id="CP011110">
    <property type="protein sequence ID" value="AKA23492.1"/>
    <property type="molecule type" value="Genomic_DNA"/>
</dbReference>
<dbReference type="RefSeq" id="WP_068801189.1">
    <property type="nucleotide sequence ID" value="NZ_CP011110.1"/>
</dbReference>
<name>A0A0D5XXN3_9PSED</name>
<organism evidence="7 8">
    <name type="scientific">Pseudomonas chlororaphis</name>
    <dbReference type="NCBI Taxonomy" id="587753"/>
    <lineage>
        <taxon>Bacteria</taxon>
        <taxon>Pseudomonadati</taxon>
        <taxon>Pseudomonadota</taxon>
        <taxon>Gammaproteobacteria</taxon>
        <taxon>Pseudomonadales</taxon>
        <taxon>Pseudomonadaceae</taxon>
        <taxon>Pseudomonas</taxon>
    </lineage>
</organism>
<evidence type="ECO:0000313" key="7">
    <source>
        <dbReference type="EMBL" id="AKA23492.1"/>
    </source>
</evidence>
<dbReference type="PATRIC" id="fig|587753.10.peg.2040"/>
<keyword evidence="3 5" id="KW-0732">Signal</keyword>
<dbReference type="Pfam" id="PF00419">
    <property type="entry name" value="Fimbrial"/>
    <property type="match status" value="1"/>
</dbReference>
<sequence>MKPQPARPAKQPTLKRVAWIAGLLALLGSAGAMANTCEFSAGNPLGNQPVTATMPLVGGNLTVGRDMPLGSEIYRQTFMPSTATGLHCINLTGRILERNYFSSTPLPRSDWSGSPYGGKVYESGVAGIGVAIWFRGDTLPYNWTMTNCDSMMPNCNLTSGAGNMALVVSLIKIGEVAPGVVNGANFPSVIRDLQTSNVLTTLRLSFSGTLNIVSRTCSTPDVTVPMGTHQLSEFSGVNSATPWKDFSIALNNCPAFHGFYSGTGPRWNQSGAVDNLDSRTSNVLRLRLDPVRTAINPGQGILSLDPSAPGGAAAASGIGLQVADSHGGALPLATLRPSGITPRATEGVSYSIPLKARYIQTAGRITAGPANASAVFTINYQ</sequence>